<dbReference type="GO" id="GO:0005634">
    <property type="term" value="C:nucleus"/>
    <property type="evidence" value="ECO:0007669"/>
    <property type="project" value="UniProtKB-SubCell"/>
</dbReference>
<organism evidence="5 6">
    <name type="scientific">Kwoniella pini CBS 10737</name>
    <dbReference type="NCBI Taxonomy" id="1296096"/>
    <lineage>
        <taxon>Eukaryota</taxon>
        <taxon>Fungi</taxon>
        <taxon>Dikarya</taxon>
        <taxon>Basidiomycota</taxon>
        <taxon>Agaricomycotina</taxon>
        <taxon>Tremellomycetes</taxon>
        <taxon>Tremellales</taxon>
        <taxon>Cryptococcaceae</taxon>
        <taxon>Kwoniella</taxon>
    </lineage>
</organism>
<keyword evidence="2" id="KW-0539">Nucleus</keyword>
<dbReference type="PANTHER" id="PTHR37534">
    <property type="entry name" value="TRANSCRIPTIONAL ACTIVATOR PROTEIN UGA3"/>
    <property type="match status" value="1"/>
</dbReference>
<evidence type="ECO:0000256" key="2">
    <source>
        <dbReference type="ARBA" id="ARBA00023242"/>
    </source>
</evidence>
<dbReference type="GeneID" id="30170421"/>
<dbReference type="InterPro" id="IPR021858">
    <property type="entry name" value="Fun_TF"/>
</dbReference>
<evidence type="ECO:0000313" key="5">
    <source>
        <dbReference type="EMBL" id="WWC70570.1"/>
    </source>
</evidence>
<gene>
    <name evidence="5" type="ORF">I206_104521</name>
</gene>
<keyword evidence="6" id="KW-1185">Reference proteome</keyword>
<dbReference type="RefSeq" id="XP_070059067.1">
    <property type="nucleotide sequence ID" value="XM_070202966.1"/>
</dbReference>
<dbReference type="Pfam" id="PF11951">
    <property type="entry name" value="Fungal_trans_2"/>
    <property type="match status" value="1"/>
</dbReference>
<dbReference type="Gene3D" id="4.10.240.10">
    <property type="entry name" value="Zn(2)-C6 fungal-type DNA-binding domain"/>
    <property type="match status" value="1"/>
</dbReference>
<reference evidence="5" key="2">
    <citation type="submission" date="2024-02" db="EMBL/GenBank/DDBJ databases">
        <title>Comparative genomics of Cryptococcus and Kwoniella reveals pathogenesis evolution and contrasting modes of karyotype evolution via chromosome fusion or intercentromeric recombination.</title>
        <authorList>
            <person name="Coelho M.A."/>
            <person name="David-Palma M."/>
            <person name="Shea T."/>
            <person name="Bowers K."/>
            <person name="McGinley-Smith S."/>
            <person name="Mohammad A.W."/>
            <person name="Gnirke A."/>
            <person name="Yurkov A.M."/>
            <person name="Nowrousian M."/>
            <person name="Sun S."/>
            <person name="Cuomo C.A."/>
            <person name="Heitman J."/>
        </authorList>
    </citation>
    <scope>NUCLEOTIDE SEQUENCE</scope>
    <source>
        <strain evidence="5">CBS 10737</strain>
    </source>
</reference>
<dbReference type="GO" id="GO:0000981">
    <property type="term" value="F:DNA-binding transcription factor activity, RNA polymerase II-specific"/>
    <property type="evidence" value="ECO:0007669"/>
    <property type="project" value="InterPro"/>
</dbReference>
<accession>A0AAJ8L7J2</accession>
<evidence type="ECO:0000256" key="3">
    <source>
        <dbReference type="SAM" id="MobiDB-lite"/>
    </source>
</evidence>
<dbReference type="AlphaFoldDB" id="A0AAJ8L7J2"/>
<reference evidence="5" key="1">
    <citation type="submission" date="2013-07" db="EMBL/GenBank/DDBJ databases">
        <authorList>
            <consortium name="The Broad Institute Genome Sequencing Platform"/>
            <person name="Cuomo C."/>
            <person name="Litvintseva A."/>
            <person name="Chen Y."/>
            <person name="Heitman J."/>
            <person name="Sun S."/>
            <person name="Springer D."/>
            <person name="Dromer F."/>
            <person name="Young S.K."/>
            <person name="Zeng Q."/>
            <person name="Gargeya S."/>
            <person name="Fitzgerald M."/>
            <person name="Abouelleil A."/>
            <person name="Alvarado L."/>
            <person name="Berlin A.M."/>
            <person name="Chapman S.B."/>
            <person name="Dewar J."/>
            <person name="Goldberg J."/>
            <person name="Griggs A."/>
            <person name="Gujja S."/>
            <person name="Hansen M."/>
            <person name="Howarth C."/>
            <person name="Imamovic A."/>
            <person name="Larimer J."/>
            <person name="McCowan C."/>
            <person name="Murphy C."/>
            <person name="Pearson M."/>
            <person name="Priest M."/>
            <person name="Roberts A."/>
            <person name="Saif S."/>
            <person name="Shea T."/>
            <person name="Sykes S."/>
            <person name="Wortman J."/>
            <person name="Nusbaum C."/>
            <person name="Birren B."/>
        </authorList>
    </citation>
    <scope>NUCLEOTIDE SEQUENCE</scope>
    <source>
        <strain evidence="5">CBS 10737</strain>
    </source>
</reference>
<comment type="subcellular location">
    <subcellularLocation>
        <location evidence="1">Nucleus</location>
    </subcellularLocation>
</comment>
<dbReference type="InterPro" id="IPR036864">
    <property type="entry name" value="Zn2-C6_fun-type_DNA-bd_sf"/>
</dbReference>
<dbReference type="Proteomes" id="UP000094020">
    <property type="component" value="Chromosome 6"/>
</dbReference>
<dbReference type="CDD" id="cd00067">
    <property type="entry name" value="GAL4"/>
    <property type="match status" value="1"/>
</dbReference>
<evidence type="ECO:0000259" key="4">
    <source>
        <dbReference type="PROSITE" id="PS50048"/>
    </source>
</evidence>
<dbReference type="PROSITE" id="PS00463">
    <property type="entry name" value="ZN2_CY6_FUNGAL_1"/>
    <property type="match status" value="1"/>
</dbReference>
<dbReference type="Pfam" id="PF00172">
    <property type="entry name" value="Zn_clus"/>
    <property type="match status" value="1"/>
</dbReference>
<feature type="domain" description="Zn(2)-C6 fungal-type" evidence="4">
    <location>
        <begin position="31"/>
        <end position="61"/>
    </location>
</feature>
<dbReference type="SMART" id="SM00066">
    <property type="entry name" value="GAL4"/>
    <property type="match status" value="1"/>
</dbReference>
<sequence length="599" mass="66834">MTLSESEYPHTESSTALTLPPRRRITRTRTGCKVCRRRKIKCDLEKPECAKCVKYGVQCTYPGKQPEFIGPRSIRPAPSKGESQSAHKRQAPSSLAEPAPVSSKGRVSNHENDAPGPVSTIALADSPQIPLMSGTADQLLVPSILLTMPTPTMTAKRNTVPLGWTATLEELGPLDRLLAVCRNTRMGLFFIQPSIPPDFLRSFFPSSEDLQCFHHCITYTLSIIVVNEERNPWSEHVAPLFMSNEGDQSGSQALRSALLYLGAVHLSYLQGRNGDTTSSLNTRNLALKYRTDCVRLLRSLHMNQMAILNPTFFSACALSLTADLLAANNRWRELMRMVKTSIKIGGGMDVILFSSGQVNPAMKCAIESLINLSLLGTLSATNCYSLLVDDSGDFEETPEWWKRLEEAERTQLFQSPQLRRFDASCGISRSLVLQLSCLLSVLSSPQQLEATTIDRVEQEWVFWDISKDADIDQRTQFGSLAIWHAGRILIMRTLRGAARIDPKVQEAAVTILEICASVGDKVEYLNWPLIVACSTLVDPEKREIARLRLKEFKFQCCYELEIVQMVCEEMWVRMDEGEDDIACGWVEILLESGCPVLLG</sequence>
<dbReference type="EMBL" id="CP144524">
    <property type="protein sequence ID" value="WWC70570.1"/>
    <property type="molecule type" value="Genomic_DNA"/>
</dbReference>
<dbReference type="PANTHER" id="PTHR37534:SF20">
    <property type="entry name" value="PRO1A C6 ZINK-FINGER PROTEIN"/>
    <property type="match status" value="1"/>
</dbReference>
<dbReference type="KEGG" id="kpin:30170421"/>
<proteinExistence type="predicted"/>
<dbReference type="PRINTS" id="PR00755">
    <property type="entry name" value="AFLATOXINBRP"/>
</dbReference>
<evidence type="ECO:0000256" key="1">
    <source>
        <dbReference type="ARBA" id="ARBA00004123"/>
    </source>
</evidence>
<feature type="region of interest" description="Disordered" evidence="3">
    <location>
        <begin position="66"/>
        <end position="121"/>
    </location>
</feature>
<feature type="region of interest" description="Disordered" evidence="3">
    <location>
        <begin position="1"/>
        <end position="22"/>
    </location>
</feature>
<dbReference type="GO" id="GO:0008270">
    <property type="term" value="F:zinc ion binding"/>
    <property type="evidence" value="ECO:0007669"/>
    <property type="project" value="InterPro"/>
</dbReference>
<dbReference type="InterPro" id="IPR001138">
    <property type="entry name" value="Zn2Cys6_DnaBD"/>
</dbReference>
<dbReference type="PROSITE" id="PS50048">
    <property type="entry name" value="ZN2_CY6_FUNGAL_2"/>
    <property type="match status" value="1"/>
</dbReference>
<protein>
    <recommendedName>
        <fullName evidence="4">Zn(2)-C6 fungal-type domain-containing protein</fullName>
    </recommendedName>
</protein>
<dbReference type="SUPFAM" id="SSF57701">
    <property type="entry name" value="Zn2/Cys6 DNA-binding domain"/>
    <property type="match status" value="1"/>
</dbReference>
<name>A0AAJ8L7J2_9TREE</name>
<evidence type="ECO:0000313" key="6">
    <source>
        <dbReference type="Proteomes" id="UP000094020"/>
    </source>
</evidence>